<reference evidence="2" key="1">
    <citation type="journal article" date="2018" name="Am. J. Bot.">
        <title>Organellar phylogenomics inform systematics in the green algal family Hydrodictyaceae (Chlorophyceae) and provide clues to the complex evolutionary history of plastid genomes in the green algal tree of life.</title>
        <authorList>
            <person name="McManus H.A."/>
            <person name="Fucikova K."/>
            <person name="Lewis P.O."/>
            <person name="Lewis L.A."/>
            <person name="Karol K.G."/>
        </authorList>
    </citation>
    <scope>NUCLEOTIDE SEQUENCE</scope>
</reference>
<organism evidence="2">
    <name type="scientific">Lacunastrum gracillimum</name>
    <dbReference type="NCBI Taxonomy" id="427913"/>
    <lineage>
        <taxon>Eukaryota</taxon>
        <taxon>Viridiplantae</taxon>
        <taxon>Chlorophyta</taxon>
        <taxon>core chlorophytes</taxon>
        <taxon>Chlorophyceae</taxon>
        <taxon>CS clade</taxon>
        <taxon>Sphaeropleales</taxon>
        <taxon>Hydrodictyaceae</taxon>
        <taxon>Lacunastrum</taxon>
    </lineage>
</organism>
<feature type="transmembrane region" description="Helical" evidence="1">
    <location>
        <begin position="34"/>
        <end position="53"/>
    </location>
</feature>
<keyword evidence="2" id="KW-0150">Chloroplast</keyword>
<keyword evidence="2" id="KW-0934">Plastid</keyword>
<dbReference type="AlphaFoldDB" id="A0A2U8GH64"/>
<dbReference type="EMBL" id="MF276976">
    <property type="protein sequence ID" value="AWI68046.1"/>
    <property type="molecule type" value="Genomic_DNA"/>
</dbReference>
<proteinExistence type="predicted"/>
<dbReference type="GeneID" id="36951435"/>
<feature type="transmembrane region" description="Helical" evidence="1">
    <location>
        <begin position="12"/>
        <end position="28"/>
    </location>
</feature>
<geneLocation type="chloroplast" evidence="2"/>
<evidence type="ECO:0000313" key="2">
    <source>
        <dbReference type="EMBL" id="AWI68046.1"/>
    </source>
</evidence>
<keyword evidence="1" id="KW-0472">Membrane</keyword>
<feature type="transmembrane region" description="Helical" evidence="1">
    <location>
        <begin position="65"/>
        <end position="88"/>
    </location>
</feature>
<evidence type="ECO:0000256" key="1">
    <source>
        <dbReference type="SAM" id="Phobius"/>
    </source>
</evidence>
<protein>
    <recommendedName>
        <fullName evidence="3">Transmembrane protein</fullName>
    </recommendedName>
</protein>
<name>A0A2U8GH64_9CHLO</name>
<dbReference type="RefSeq" id="YP_009491916.1">
    <property type="nucleotide sequence ID" value="NC_037918.1"/>
</dbReference>
<accession>A0A2U8GH64</accession>
<keyword evidence="1" id="KW-1133">Transmembrane helix</keyword>
<keyword evidence="1" id="KW-0812">Transmembrane</keyword>
<evidence type="ECO:0008006" key="3">
    <source>
        <dbReference type="Google" id="ProtNLM"/>
    </source>
</evidence>
<sequence>MGRSKLPKSREPVNTTLGFLIISEFGFANFTPFFLGPLFLCGFVLLLLILGLLTSLHSVLRTQFAFPSALCICFFTLGSPLLCFQFGFAEALASSLREGAKSRGRSEEPKRKQRSASSHLLRRFVPSSALRIRFAKVKEQKDECEEARRVRRTEANRNECEKPFLALVFALLRGARN</sequence>